<evidence type="ECO:0000256" key="1">
    <source>
        <dbReference type="SAM" id="Coils"/>
    </source>
</evidence>
<proteinExistence type="predicted"/>
<dbReference type="AlphaFoldDB" id="A0A1I7C8L2"/>
<dbReference type="Proteomes" id="UP000199594">
    <property type="component" value="Unassembled WGS sequence"/>
</dbReference>
<accession>A0A1I7C8L2</accession>
<feature type="coiled-coil region" evidence="1">
    <location>
        <begin position="9"/>
        <end position="36"/>
    </location>
</feature>
<sequence>MGDTKHGHNRLTREEVESLREEMRQAETRLAILAARSPAVHRLKAVLKAEPDEPDAEG</sequence>
<evidence type="ECO:0000313" key="2">
    <source>
        <dbReference type="EMBL" id="SFT95714.1"/>
    </source>
</evidence>
<reference evidence="2 3" key="1">
    <citation type="submission" date="2016-10" db="EMBL/GenBank/DDBJ databases">
        <authorList>
            <person name="de Groot N.N."/>
        </authorList>
    </citation>
    <scope>NUCLEOTIDE SEQUENCE [LARGE SCALE GENOMIC DNA]</scope>
    <source>
        <strain evidence="2 3">CGMCC 1.6493</strain>
    </source>
</reference>
<dbReference type="EMBL" id="FPAQ01000038">
    <property type="protein sequence ID" value="SFT95714.1"/>
    <property type="molecule type" value="Genomic_DNA"/>
</dbReference>
<gene>
    <name evidence="2" type="ORF">SAMN04487956_13824</name>
</gene>
<keyword evidence="1" id="KW-0175">Coiled coil</keyword>
<organism evidence="2 3">
    <name type="scientific">Halomonas saccharevitans</name>
    <dbReference type="NCBI Taxonomy" id="416872"/>
    <lineage>
        <taxon>Bacteria</taxon>
        <taxon>Pseudomonadati</taxon>
        <taxon>Pseudomonadota</taxon>
        <taxon>Gammaproteobacteria</taxon>
        <taxon>Oceanospirillales</taxon>
        <taxon>Halomonadaceae</taxon>
        <taxon>Halomonas</taxon>
    </lineage>
</organism>
<protein>
    <submittedName>
        <fullName evidence="2">Uncharacterized protein</fullName>
    </submittedName>
</protein>
<evidence type="ECO:0000313" key="3">
    <source>
        <dbReference type="Proteomes" id="UP000199594"/>
    </source>
</evidence>
<dbReference type="RefSeq" id="WP_175535115.1">
    <property type="nucleotide sequence ID" value="NZ_FPAQ01000038.1"/>
</dbReference>
<name>A0A1I7C8L2_9GAMM</name>